<dbReference type="RefSeq" id="WP_150973833.1">
    <property type="nucleotide sequence ID" value="NZ_VZDO01000027.1"/>
</dbReference>
<accession>A0A7V7PK64</accession>
<dbReference type="Proteomes" id="UP000432089">
    <property type="component" value="Unassembled WGS sequence"/>
</dbReference>
<dbReference type="AlphaFoldDB" id="A0A7V7PK64"/>
<organism evidence="1 2">
    <name type="scientific">Plantimonas leprariae</name>
    <dbReference type="NCBI Taxonomy" id="2615207"/>
    <lineage>
        <taxon>Bacteria</taxon>
        <taxon>Pseudomonadati</taxon>
        <taxon>Pseudomonadota</taxon>
        <taxon>Alphaproteobacteria</taxon>
        <taxon>Hyphomicrobiales</taxon>
        <taxon>Aurantimonadaceae</taxon>
        <taxon>Plantimonas</taxon>
    </lineage>
</organism>
<keyword evidence="2" id="KW-1185">Reference proteome</keyword>
<sequence length="77" mass="8989">MRKGLAIRVRCPCGVDRLHLAHDLYGYIAPGGEVEELRWRCLSCGERATYVRWVLVQDINRHLVEPWAPPAGTRRWY</sequence>
<reference evidence="1 2" key="1">
    <citation type="submission" date="2019-09" db="EMBL/GenBank/DDBJ databases">
        <title>YIM 132180 draft genome.</title>
        <authorList>
            <person name="Zhang K."/>
        </authorList>
    </citation>
    <scope>NUCLEOTIDE SEQUENCE [LARGE SCALE GENOMIC DNA]</scope>
    <source>
        <strain evidence="1 2">YIM 132180</strain>
    </source>
</reference>
<dbReference type="EMBL" id="VZDO01000027">
    <property type="protein sequence ID" value="KAB0676023.1"/>
    <property type="molecule type" value="Genomic_DNA"/>
</dbReference>
<protein>
    <submittedName>
        <fullName evidence="1">Uncharacterized protein</fullName>
    </submittedName>
</protein>
<gene>
    <name evidence="1" type="ORF">F6X38_22440</name>
</gene>
<comment type="caution">
    <text evidence="1">The sequence shown here is derived from an EMBL/GenBank/DDBJ whole genome shotgun (WGS) entry which is preliminary data.</text>
</comment>
<proteinExistence type="predicted"/>
<name>A0A7V7PK64_9HYPH</name>
<evidence type="ECO:0000313" key="1">
    <source>
        <dbReference type="EMBL" id="KAB0676023.1"/>
    </source>
</evidence>
<evidence type="ECO:0000313" key="2">
    <source>
        <dbReference type="Proteomes" id="UP000432089"/>
    </source>
</evidence>